<organism evidence="1 2">
    <name type="scientific">Melia azedarach</name>
    <name type="common">Chinaberry tree</name>
    <dbReference type="NCBI Taxonomy" id="155640"/>
    <lineage>
        <taxon>Eukaryota</taxon>
        <taxon>Viridiplantae</taxon>
        <taxon>Streptophyta</taxon>
        <taxon>Embryophyta</taxon>
        <taxon>Tracheophyta</taxon>
        <taxon>Spermatophyta</taxon>
        <taxon>Magnoliopsida</taxon>
        <taxon>eudicotyledons</taxon>
        <taxon>Gunneridae</taxon>
        <taxon>Pentapetalae</taxon>
        <taxon>rosids</taxon>
        <taxon>malvids</taxon>
        <taxon>Sapindales</taxon>
        <taxon>Meliaceae</taxon>
        <taxon>Melia</taxon>
    </lineage>
</organism>
<reference evidence="1 2" key="1">
    <citation type="journal article" date="2023" name="Science">
        <title>Complex scaffold remodeling in plant triterpene biosynthesis.</title>
        <authorList>
            <person name="De La Pena R."/>
            <person name="Hodgson H."/>
            <person name="Liu J.C."/>
            <person name="Stephenson M.J."/>
            <person name="Martin A.C."/>
            <person name="Owen C."/>
            <person name="Harkess A."/>
            <person name="Leebens-Mack J."/>
            <person name="Jimenez L.E."/>
            <person name="Osbourn A."/>
            <person name="Sattely E.S."/>
        </authorList>
    </citation>
    <scope>NUCLEOTIDE SEQUENCE [LARGE SCALE GENOMIC DNA]</scope>
    <source>
        <strain evidence="2">cv. JPN11</strain>
        <tissue evidence="1">Leaf</tissue>
    </source>
</reference>
<keyword evidence="2" id="KW-1185">Reference proteome</keyword>
<dbReference type="EMBL" id="CM051402">
    <property type="protein sequence ID" value="KAJ4709862.1"/>
    <property type="molecule type" value="Genomic_DNA"/>
</dbReference>
<protein>
    <submittedName>
        <fullName evidence="1">Transcriptional repressor NrdR like</fullName>
    </submittedName>
</protein>
<accession>A0ACC1XFF4</accession>
<evidence type="ECO:0000313" key="2">
    <source>
        <dbReference type="Proteomes" id="UP001164539"/>
    </source>
</evidence>
<dbReference type="Proteomes" id="UP001164539">
    <property type="component" value="Chromosome 9"/>
</dbReference>
<sequence>MEIFPLAYYARLKRYSRRRKYQRIYGARSTHGKRKLQVLRLGGGAASPRRFWRIRTISKLRLKIFSPIKLLAKFHQAYVDMMICLANKMANSTSNGGFLRGKKVAKAQQVSLVSSGEEVDSKLVMEIYKNLAASRQLSTEL</sequence>
<evidence type="ECO:0000313" key="1">
    <source>
        <dbReference type="EMBL" id="KAJ4709862.1"/>
    </source>
</evidence>
<gene>
    <name evidence="1" type="ORF">OWV82_016120</name>
</gene>
<comment type="caution">
    <text evidence="1">The sequence shown here is derived from an EMBL/GenBank/DDBJ whole genome shotgun (WGS) entry which is preliminary data.</text>
</comment>
<name>A0ACC1XFF4_MELAZ</name>
<proteinExistence type="predicted"/>